<keyword evidence="3 9" id="KW-0560">Oxidoreductase</keyword>
<dbReference type="InterPro" id="IPR016162">
    <property type="entry name" value="Ald_DH_N"/>
</dbReference>
<protein>
    <recommendedName>
        <fullName evidence="5">L-glutamate gamma-semialdehyde dehydrogenase</fullName>
        <ecNumber evidence="2">1.2.1.88</ecNumber>
    </recommendedName>
    <alternativeName>
        <fullName evidence="5">L-glutamate gamma-semialdehyde dehydrogenase</fullName>
    </alternativeName>
</protein>
<dbReference type="InterPro" id="IPR016161">
    <property type="entry name" value="Ald_DH/histidinol_DH"/>
</dbReference>
<evidence type="ECO:0000256" key="5">
    <source>
        <dbReference type="ARBA" id="ARBA00032259"/>
    </source>
</evidence>
<dbReference type="RefSeq" id="WP_027886444.1">
    <property type="nucleotide sequence ID" value="NZ_JBHSXZ010000012.1"/>
</dbReference>
<dbReference type="InterPro" id="IPR015590">
    <property type="entry name" value="Aldehyde_DH_dom"/>
</dbReference>
<evidence type="ECO:0000256" key="1">
    <source>
        <dbReference type="ARBA" id="ARBA00004786"/>
    </source>
</evidence>
<dbReference type="Gene3D" id="3.40.605.10">
    <property type="entry name" value="Aldehyde Dehydrogenase, Chain A, domain 1"/>
    <property type="match status" value="1"/>
</dbReference>
<comment type="catalytic activity">
    <reaction evidence="6">
        <text>L-glutamate 5-semialdehyde + NAD(+) + H2O = L-glutamate + NADH + 2 H(+)</text>
        <dbReference type="Rhea" id="RHEA:30235"/>
        <dbReference type="ChEBI" id="CHEBI:15377"/>
        <dbReference type="ChEBI" id="CHEBI:15378"/>
        <dbReference type="ChEBI" id="CHEBI:29985"/>
        <dbReference type="ChEBI" id="CHEBI:57540"/>
        <dbReference type="ChEBI" id="CHEBI:57945"/>
        <dbReference type="ChEBI" id="CHEBI:58066"/>
        <dbReference type="EC" id="1.2.1.88"/>
    </reaction>
</comment>
<evidence type="ECO:0000313" key="9">
    <source>
        <dbReference type="EMBL" id="RIH78479.1"/>
    </source>
</evidence>
<dbReference type="Gene3D" id="3.40.309.10">
    <property type="entry name" value="Aldehyde Dehydrogenase, Chain A, domain 2"/>
    <property type="match status" value="1"/>
</dbReference>
<sequence>MTAEPYRPEPIETFQSPEAFEAMRKALAEVRAQFGRHYPLIIGGERVHTQATITSTNPSNPSEVVGVSAKAGIAEADAALDAAWRAFKTWRDWPQEHRSRVLLKAAQIMKRRQRELEAWLVYEIGKNWTEAAADVAEAIDFTRYYALSALKYKDGAPVVPYPGEDNEAFYIPLGVGVVIAPWNFPLAILTGMTLAPIAVGNCVVAKPAEDTVVIAAKLFEILEEAGLPAGVANYLPGEGGEVGAYLVQHPRTRFINFTGSLEVGLKINESAARLSPGQVWIKRVFLELGGKDGLIVDETADIAAAAQATVQSAFGFQGQKCSAASRLIVVDGIYDQLMEQVLDRTESLIVGPAEENPDMGPVASAQQEKTVLSYIEIGQQEARLALGGRRLEGGGYFISPTVFENVSPDARIAQEEIFGPVLSVIRVPDFDTALEVANGTRFGLTGGVFSRKRERLERARREFHVGNLYFNRKITGALVGVQPFGGFNLSGTDTKAGGPDYLLNFLQMKSVTERF</sequence>
<dbReference type="Proteomes" id="UP000266089">
    <property type="component" value="Unassembled WGS sequence"/>
</dbReference>
<reference evidence="9 10" key="1">
    <citation type="submission" date="2018-08" db="EMBL/GenBank/DDBJ databases">
        <title>Meiothermus cateniformans JCM 15151 genome sequencing project.</title>
        <authorList>
            <person name="Da Costa M.S."/>
            <person name="Albuquerque L."/>
            <person name="Raposo P."/>
            <person name="Froufe H.J.C."/>
            <person name="Barroso C.S."/>
            <person name="Egas C."/>
        </authorList>
    </citation>
    <scope>NUCLEOTIDE SEQUENCE [LARGE SCALE GENOMIC DNA]</scope>
    <source>
        <strain evidence="9 10">JCM 15151</strain>
    </source>
</reference>
<dbReference type="FunFam" id="3.40.605.10:FF:000045">
    <property type="entry name" value="1-pyrroline-5-carboxylate dehydrogenase 1"/>
    <property type="match status" value="1"/>
</dbReference>
<evidence type="ECO:0000256" key="4">
    <source>
        <dbReference type="ARBA" id="ARBA00023027"/>
    </source>
</evidence>
<dbReference type="InterPro" id="IPR016160">
    <property type="entry name" value="Ald_DH_CS_CYS"/>
</dbReference>
<dbReference type="GO" id="GO:0004657">
    <property type="term" value="F:proline dehydrogenase activity"/>
    <property type="evidence" value="ECO:0007669"/>
    <property type="project" value="UniProtKB-ARBA"/>
</dbReference>
<evidence type="ECO:0000256" key="2">
    <source>
        <dbReference type="ARBA" id="ARBA00012884"/>
    </source>
</evidence>
<keyword evidence="4" id="KW-0520">NAD</keyword>
<dbReference type="Pfam" id="PF00171">
    <property type="entry name" value="Aldedh"/>
    <property type="match status" value="1"/>
</dbReference>
<dbReference type="NCBIfam" id="NF002852">
    <property type="entry name" value="PRK03137.1"/>
    <property type="match status" value="1"/>
</dbReference>
<feature type="domain" description="Aldehyde dehydrogenase" evidence="8">
    <location>
        <begin position="50"/>
        <end position="511"/>
    </location>
</feature>
<evidence type="ECO:0000313" key="10">
    <source>
        <dbReference type="Proteomes" id="UP000266089"/>
    </source>
</evidence>
<dbReference type="PANTHER" id="PTHR42862:SF1">
    <property type="entry name" value="DELTA-1-PYRROLINE-5-CARBOXYLATE DEHYDROGENASE 2, ISOFORM A-RELATED"/>
    <property type="match status" value="1"/>
</dbReference>
<name>A0A399E5E9_9DEIN</name>
<dbReference type="GO" id="GO:0009898">
    <property type="term" value="C:cytoplasmic side of plasma membrane"/>
    <property type="evidence" value="ECO:0007669"/>
    <property type="project" value="TreeGrafter"/>
</dbReference>
<dbReference type="PANTHER" id="PTHR42862">
    <property type="entry name" value="DELTA-1-PYRROLINE-5-CARBOXYLATE DEHYDROGENASE 1, ISOFORM A-RELATED"/>
    <property type="match status" value="1"/>
</dbReference>
<evidence type="ECO:0000256" key="3">
    <source>
        <dbReference type="ARBA" id="ARBA00023002"/>
    </source>
</evidence>
<dbReference type="GO" id="GO:0010133">
    <property type="term" value="P:L-proline catabolic process to L-glutamate"/>
    <property type="evidence" value="ECO:0007669"/>
    <property type="project" value="TreeGrafter"/>
</dbReference>
<comment type="caution">
    <text evidence="9">The sequence shown here is derived from an EMBL/GenBank/DDBJ whole genome shotgun (WGS) entry which is preliminary data.</text>
</comment>
<evidence type="ECO:0000256" key="6">
    <source>
        <dbReference type="ARBA" id="ARBA00048142"/>
    </source>
</evidence>
<dbReference type="InterPro" id="IPR050485">
    <property type="entry name" value="Proline_metab_enzyme"/>
</dbReference>
<dbReference type="InterPro" id="IPR005932">
    <property type="entry name" value="RocA"/>
</dbReference>
<dbReference type="GO" id="GO:0003842">
    <property type="term" value="F:L-glutamate gamma-semialdehyde dehydrogenase activity"/>
    <property type="evidence" value="ECO:0007669"/>
    <property type="project" value="UniProtKB-EC"/>
</dbReference>
<comment type="pathway">
    <text evidence="1">Amino-acid degradation; L-proline degradation into L-glutamate; L-glutamate from L-proline: step 2/2.</text>
</comment>
<dbReference type="PROSITE" id="PS00070">
    <property type="entry name" value="ALDEHYDE_DEHYDR_CYS"/>
    <property type="match status" value="1"/>
</dbReference>
<evidence type="ECO:0000256" key="7">
    <source>
        <dbReference type="ARBA" id="ARBA00061617"/>
    </source>
</evidence>
<dbReference type="EMBL" id="QWKX01000014">
    <property type="protein sequence ID" value="RIH78479.1"/>
    <property type="molecule type" value="Genomic_DNA"/>
</dbReference>
<accession>A0A399E5E9</accession>
<dbReference type="OrthoDB" id="23766at2"/>
<dbReference type="EC" id="1.2.1.88" evidence="2"/>
<proteinExistence type="inferred from homology"/>
<comment type="similarity">
    <text evidence="7">Belongs to the aldehyde dehydrogenase family. RocA subfamily.</text>
</comment>
<dbReference type="FunFam" id="3.40.309.10:FF:000005">
    <property type="entry name" value="1-pyrroline-5-carboxylate dehydrogenase 1"/>
    <property type="match status" value="1"/>
</dbReference>
<dbReference type="CDD" id="cd07124">
    <property type="entry name" value="ALDH_PutA-P5CDH-RocA"/>
    <property type="match status" value="1"/>
</dbReference>
<organism evidence="9 10">
    <name type="scientific">Meiothermus taiwanensis</name>
    <dbReference type="NCBI Taxonomy" id="172827"/>
    <lineage>
        <taxon>Bacteria</taxon>
        <taxon>Thermotogati</taxon>
        <taxon>Deinococcota</taxon>
        <taxon>Deinococci</taxon>
        <taxon>Thermales</taxon>
        <taxon>Thermaceae</taxon>
        <taxon>Meiothermus</taxon>
    </lineage>
</organism>
<dbReference type="InterPro" id="IPR016163">
    <property type="entry name" value="Ald_DH_C"/>
</dbReference>
<dbReference type="SUPFAM" id="SSF53720">
    <property type="entry name" value="ALDH-like"/>
    <property type="match status" value="1"/>
</dbReference>
<gene>
    <name evidence="9" type="primary">putC</name>
    <name evidence="9" type="ORF">Mcate_00801</name>
</gene>
<dbReference type="AlphaFoldDB" id="A0A399E5E9"/>
<evidence type="ECO:0000259" key="8">
    <source>
        <dbReference type="Pfam" id="PF00171"/>
    </source>
</evidence>
<dbReference type="NCBIfam" id="TIGR01237">
    <property type="entry name" value="D1pyr5carbox2"/>
    <property type="match status" value="1"/>
</dbReference>